<dbReference type="Pfam" id="PF05283">
    <property type="entry name" value="MGC-24"/>
    <property type="match status" value="1"/>
</dbReference>
<evidence type="ECO:0000313" key="12">
    <source>
        <dbReference type="Proteomes" id="UP000008912"/>
    </source>
</evidence>
<evidence type="ECO:0000256" key="3">
    <source>
        <dbReference type="ARBA" id="ARBA00022692"/>
    </source>
</evidence>
<feature type="compositionally biased region" description="Polar residues" evidence="8">
    <location>
        <begin position="40"/>
        <end position="63"/>
    </location>
</feature>
<feature type="compositionally biased region" description="Low complexity" evidence="8">
    <location>
        <begin position="64"/>
        <end position="116"/>
    </location>
</feature>
<keyword evidence="12" id="KW-1185">Reference proteome</keyword>
<dbReference type="AlphaFoldDB" id="G1LU19"/>
<organism evidence="11 12">
    <name type="scientific">Ailuropoda melanoleuca</name>
    <name type="common">Giant panda</name>
    <dbReference type="NCBI Taxonomy" id="9646"/>
    <lineage>
        <taxon>Eukaryota</taxon>
        <taxon>Metazoa</taxon>
        <taxon>Chordata</taxon>
        <taxon>Craniata</taxon>
        <taxon>Vertebrata</taxon>
        <taxon>Euteleostomi</taxon>
        <taxon>Mammalia</taxon>
        <taxon>Eutheria</taxon>
        <taxon>Laurasiatheria</taxon>
        <taxon>Carnivora</taxon>
        <taxon>Caniformia</taxon>
        <taxon>Ursidae</taxon>
        <taxon>Ailuropoda</taxon>
    </lineage>
</organism>
<evidence type="ECO:0000313" key="11">
    <source>
        <dbReference type="Ensembl" id="ENSAMEP00000010567.2"/>
    </source>
</evidence>
<feature type="chain" id="PRO_5030171075" evidence="10">
    <location>
        <begin position="30"/>
        <end position="180"/>
    </location>
</feature>
<evidence type="ECO:0000256" key="8">
    <source>
        <dbReference type="SAM" id="MobiDB-lite"/>
    </source>
</evidence>
<dbReference type="eggNOG" id="ENOG502SAV2">
    <property type="taxonomic scope" value="Eukaryota"/>
</dbReference>
<evidence type="ECO:0000256" key="2">
    <source>
        <dbReference type="ARBA" id="ARBA00005341"/>
    </source>
</evidence>
<dbReference type="GO" id="GO:0031410">
    <property type="term" value="C:cytoplasmic vesicle"/>
    <property type="evidence" value="ECO:0007669"/>
    <property type="project" value="TreeGrafter"/>
</dbReference>
<reference evidence="11" key="3">
    <citation type="submission" date="2025-09" db="UniProtKB">
        <authorList>
            <consortium name="Ensembl"/>
        </authorList>
    </citation>
    <scope>IDENTIFICATION</scope>
</reference>
<dbReference type="HOGENOM" id="CLU_121016_0_0_1"/>
<evidence type="ECO:0000256" key="1">
    <source>
        <dbReference type="ARBA" id="ARBA00004479"/>
    </source>
</evidence>
<keyword evidence="6 9" id="KW-0472">Membrane</keyword>
<proteinExistence type="inferred from homology"/>
<accession>G1LU19</accession>
<keyword evidence="5 9" id="KW-1133">Transmembrane helix</keyword>
<sequence>MGVGARGAWAALILGALLVLALLKAAVDSAGLDENVTAVTSNHTSQPASTVRQSTTPVSSVSKTETVTALTSTTATTTAPGGSANRTNTSSVSQNTTQMTPATATTTAHNSSATSVSSSVTITPTINSKGNPGPKFDTGSFLGGIVLTLGVLSLLYIGCRTYYSRRGVRYRTIDEHDAII</sequence>
<evidence type="ECO:0000256" key="9">
    <source>
        <dbReference type="SAM" id="Phobius"/>
    </source>
</evidence>
<dbReference type="PANTHER" id="PTHR11337">
    <property type="entry name" value="MUCIN/PORIMIN"/>
    <property type="match status" value="1"/>
</dbReference>
<dbReference type="Proteomes" id="UP000008912">
    <property type="component" value="Unassembled WGS sequence"/>
</dbReference>
<keyword evidence="4 10" id="KW-0732">Signal</keyword>
<dbReference type="InterPro" id="IPR007947">
    <property type="entry name" value="CD164_MGC24"/>
</dbReference>
<comment type="similarity">
    <text evidence="2">Belongs to the CD164 family.</text>
</comment>
<reference evidence="11" key="2">
    <citation type="submission" date="2025-08" db="UniProtKB">
        <authorList>
            <consortium name="Ensembl"/>
        </authorList>
    </citation>
    <scope>IDENTIFICATION</scope>
</reference>
<gene>
    <name evidence="11" type="primary">TMEM123</name>
</gene>
<reference evidence="11 12" key="1">
    <citation type="journal article" date="2010" name="Nature">
        <title>The sequence and de novo assembly of the giant panda genome.</title>
        <authorList>
            <person name="Li R."/>
            <person name="Fan W."/>
            <person name="Tian G."/>
            <person name="Zhu H."/>
            <person name="He L."/>
            <person name="Cai J."/>
            <person name="Huang Q."/>
            <person name="Cai Q."/>
            <person name="Li B."/>
            <person name="Bai Y."/>
            <person name="Zhang Z."/>
            <person name="Zhang Y."/>
            <person name="Wang W."/>
            <person name="Li J."/>
            <person name="Wei F."/>
            <person name="Li H."/>
            <person name="Jian M."/>
            <person name="Li J."/>
            <person name="Zhang Z."/>
            <person name="Nielsen R."/>
            <person name="Li D."/>
            <person name="Gu W."/>
            <person name="Yang Z."/>
            <person name="Xuan Z."/>
            <person name="Ryder O.A."/>
            <person name="Leung F.C."/>
            <person name="Zhou Y."/>
            <person name="Cao J."/>
            <person name="Sun X."/>
            <person name="Fu Y."/>
            <person name="Fang X."/>
            <person name="Guo X."/>
            <person name="Wang B."/>
            <person name="Hou R."/>
            <person name="Shen F."/>
            <person name="Mu B."/>
            <person name="Ni P."/>
            <person name="Lin R."/>
            <person name="Qian W."/>
            <person name="Wang G."/>
            <person name="Yu C."/>
            <person name="Nie W."/>
            <person name="Wang J."/>
            <person name="Wu Z."/>
            <person name="Liang H."/>
            <person name="Min J."/>
            <person name="Wu Q."/>
            <person name="Cheng S."/>
            <person name="Ruan J."/>
            <person name="Wang M."/>
            <person name="Shi Z."/>
            <person name="Wen M."/>
            <person name="Liu B."/>
            <person name="Ren X."/>
            <person name="Zheng H."/>
            <person name="Dong D."/>
            <person name="Cook K."/>
            <person name="Shan G."/>
            <person name="Zhang H."/>
            <person name="Kosiol C."/>
            <person name="Xie X."/>
            <person name="Lu Z."/>
            <person name="Zheng H."/>
            <person name="Li Y."/>
            <person name="Steiner C.C."/>
            <person name="Lam T.T."/>
            <person name="Lin S."/>
            <person name="Zhang Q."/>
            <person name="Li G."/>
            <person name="Tian J."/>
            <person name="Gong T."/>
            <person name="Liu H."/>
            <person name="Zhang D."/>
            <person name="Fang L."/>
            <person name="Ye C."/>
            <person name="Zhang J."/>
            <person name="Hu W."/>
            <person name="Xu A."/>
            <person name="Ren Y."/>
            <person name="Zhang G."/>
            <person name="Bruford M.W."/>
            <person name="Li Q."/>
            <person name="Ma L."/>
            <person name="Guo Y."/>
            <person name="An N."/>
            <person name="Hu Y."/>
            <person name="Zheng Y."/>
            <person name="Shi Y."/>
            <person name="Li Z."/>
            <person name="Liu Q."/>
            <person name="Chen Y."/>
            <person name="Zhao J."/>
            <person name="Qu N."/>
            <person name="Zhao S."/>
            <person name="Tian F."/>
            <person name="Wang X."/>
            <person name="Wang H."/>
            <person name="Xu L."/>
            <person name="Liu X."/>
            <person name="Vinar T."/>
            <person name="Wang Y."/>
            <person name="Lam T.W."/>
            <person name="Yiu S.M."/>
            <person name="Liu S."/>
            <person name="Zhang H."/>
            <person name="Li D."/>
            <person name="Huang Y."/>
            <person name="Wang X."/>
            <person name="Yang G."/>
            <person name="Jiang Z."/>
            <person name="Wang J."/>
            <person name="Qin N."/>
            <person name="Li L."/>
            <person name="Li J."/>
            <person name="Bolund L."/>
            <person name="Kristiansen K."/>
            <person name="Wong G.K."/>
            <person name="Olson M."/>
            <person name="Zhang X."/>
            <person name="Li S."/>
            <person name="Yang H."/>
            <person name="Wang J."/>
            <person name="Wang J."/>
        </authorList>
    </citation>
    <scope>NUCLEOTIDE SEQUENCE [LARGE SCALE GENOMIC DNA]</scope>
</reference>
<keyword evidence="3 9" id="KW-0812">Transmembrane</keyword>
<feature type="signal peptide" evidence="10">
    <location>
        <begin position="1"/>
        <end position="29"/>
    </location>
</feature>
<evidence type="ECO:0000256" key="6">
    <source>
        <dbReference type="ARBA" id="ARBA00023136"/>
    </source>
</evidence>
<dbReference type="GeneTree" id="ENSGT00530000063929"/>
<dbReference type="STRING" id="9646.ENSAMEP00000010567"/>
<dbReference type="Ensembl" id="ENSAMET00000011024.2">
    <property type="protein sequence ID" value="ENSAMEP00000010567.2"/>
    <property type="gene ID" value="ENSAMEG00000010067.2"/>
</dbReference>
<keyword evidence="7" id="KW-0325">Glycoprotein</keyword>
<dbReference type="GO" id="GO:0016020">
    <property type="term" value="C:membrane"/>
    <property type="evidence" value="ECO:0007669"/>
    <property type="project" value="UniProtKB-SubCell"/>
</dbReference>
<evidence type="ECO:0000256" key="5">
    <source>
        <dbReference type="ARBA" id="ARBA00022989"/>
    </source>
</evidence>
<name>G1LU19_AILME</name>
<dbReference type="PANTHER" id="PTHR11337:SF14">
    <property type="entry name" value="PORIMIN"/>
    <property type="match status" value="1"/>
</dbReference>
<evidence type="ECO:0000256" key="10">
    <source>
        <dbReference type="SAM" id="SignalP"/>
    </source>
</evidence>
<evidence type="ECO:0000256" key="4">
    <source>
        <dbReference type="ARBA" id="ARBA00022729"/>
    </source>
</evidence>
<feature type="region of interest" description="Disordered" evidence="8">
    <location>
        <begin position="40"/>
        <end position="116"/>
    </location>
</feature>
<protein>
    <submittedName>
        <fullName evidence="11">Transmembrane protein 123</fullName>
    </submittedName>
</protein>
<comment type="subcellular location">
    <subcellularLocation>
        <location evidence="1">Membrane</location>
        <topology evidence="1">Single-pass type I membrane protein</topology>
    </subcellularLocation>
</comment>
<feature type="transmembrane region" description="Helical" evidence="9">
    <location>
        <begin position="141"/>
        <end position="163"/>
    </location>
</feature>
<evidence type="ECO:0000256" key="7">
    <source>
        <dbReference type="ARBA" id="ARBA00023180"/>
    </source>
</evidence>